<feature type="compositionally biased region" description="Basic and acidic residues" evidence="1">
    <location>
        <begin position="9"/>
        <end position="26"/>
    </location>
</feature>
<evidence type="ECO:0000256" key="1">
    <source>
        <dbReference type="SAM" id="MobiDB-lite"/>
    </source>
</evidence>
<organism evidence="2">
    <name type="scientific">Desulfovibrio sp. U5L</name>
    <dbReference type="NCBI Taxonomy" id="596152"/>
    <lineage>
        <taxon>Bacteria</taxon>
        <taxon>Pseudomonadati</taxon>
        <taxon>Thermodesulfobacteriota</taxon>
        <taxon>Desulfovibrionia</taxon>
        <taxon>Desulfovibrionales</taxon>
        <taxon>Desulfovibrionaceae</taxon>
        <taxon>Desulfovibrio</taxon>
    </lineage>
</organism>
<protein>
    <submittedName>
        <fullName evidence="2">Uncharacterized protein</fullName>
    </submittedName>
</protein>
<sequence>MGQAKRRGTKEDRIAEAQARKPEKTPRQLQGEVALPKSIKEAKKIEKRLDRLWSNLTTPTDINDQILHFTKMLSNETPIFLNCKPELWSRQTCCDLNVTKYIQDHGGRMLCGYRIWYNEPLYIEGERHAVWTDGAEIRDVSYVESGEDKILFVPDDKTFSDAPRKIRYAFNHADNLIIAQHEAMEQTNCARTMSPQEAWETMPTYEQWLKEKRIMPNLLLKTKVLL</sequence>
<name>I2Q5D7_9BACT</name>
<dbReference type="AlphaFoldDB" id="I2Q5D7"/>
<dbReference type="EMBL" id="JH600068">
    <property type="protein sequence ID" value="EIG54993.1"/>
    <property type="molecule type" value="Genomic_DNA"/>
</dbReference>
<reference evidence="2" key="1">
    <citation type="submission" date="2011-11" db="EMBL/GenBank/DDBJ databases">
        <title>Improved High-Quality Draft sequence of Desulfovibrio sp. U5L.</title>
        <authorList>
            <consortium name="US DOE Joint Genome Institute"/>
            <person name="Lucas S."/>
            <person name="Han J."/>
            <person name="Lapidus A."/>
            <person name="Cheng J.-F."/>
            <person name="Goodwin L."/>
            <person name="Pitluck S."/>
            <person name="Peters L."/>
            <person name="Ovchinnikova G."/>
            <person name="Held B."/>
            <person name="Detter J.C."/>
            <person name="Han C."/>
            <person name="Tapia R."/>
            <person name="Land M."/>
            <person name="Hauser L."/>
            <person name="Kyrpides N."/>
            <person name="Ivanova N."/>
            <person name="Pagani I."/>
            <person name="Gabster J."/>
            <person name="Walker C."/>
            <person name="Stolyar S."/>
            <person name="Stahl D."/>
            <person name="Arkin A."/>
            <person name="Dehal P."/>
            <person name="Hazen T."/>
            <person name="Woyke T."/>
        </authorList>
    </citation>
    <scope>NUCLEOTIDE SEQUENCE [LARGE SCALE GENOMIC DNA]</scope>
    <source>
        <strain evidence="2">U5L</strain>
    </source>
</reference>
<evidence type="ECO:0000313" key="2">
    <source>
        <dbReference type="EMBL" id="EIG54993.1"/>
    </source>
</evidence>
<gene>
    <name evidence="2" type="ORF">DesU5LDRAFT_3363</name>
</gene>
<dbReference type="eggNOG" id="ENOG503108V">
    <property type="taxonomic scope" value="Bacteria"/>
</dbReference>
<dbReference type="STRING" id="596152.DesU5LDRAFT_3363"/>
<dbReference type="HOGENOM" id="CLU_106325_0_0_7"/>
<proteinExistence type="predicted"/>
<feature type="region of interest" description="Disordered" evidence="1">
    <location>
        <begin position="1"/>
        <end position="32"/>
    </location>
</feature>
<dbReference type="OrthoDB" id="1551443at2"/>
<accession>I2Q5D7</accession>